<dbReference type="RefSeq" id="WP_125595866.1">
    <property type="nucleotide sequence ID" value="NZ_JBHSSM010000015.1"/>
</dbReference>
<feature type="transmembrane region" description="Helical" evidence="6">
    <location>
        <begin position="304"/>
        <end position="325"/>
    </location>
</feature>
<feature type="transmembrane region" description="Helical" evidence="6">
    <location>
        <begin position="96"/>
        <end position="119"/>
    </location>
</feature>
<sequence length="394" mass="42780">MNKNKRYLFSSRSISKIGDVLFDYGNVTWMAGLSAGMAAKYVALYQSVQSVVSIIFNLFGGAVADKANRKKLIVVANVLSGCACIIISLFNQTATMALGMIVVNSFLALIGAFSSPAYKSIIPLVMKKDDILNFNANMETAIQIINVSVPVLALPLVKLVGVRGALLIDGVSFFISALLNSFIVARDPNTSRVGKRPGILVSIFDGLKYVLHDATVRLLLIVSALINLFLAGYNYLLPFGGNIFMDNKAYAMLLSSGAIGSIIGAFMSNKIRKRISVFSLLSWLAASGVFIVLMALSPNLVGTIIANAIFEICLTIYNVQFFSILQMSVNDEIQGRVFSAVFTVAVLFMPVGTWMFSEFVSIRAKWGFLFAGLGICVTALIGMSYEKIWRKSSH</sequence>
<evidence type="ECO:0000256" key="4">
    <source>
        <dbReference type="ARBA" id="ARBA00022989"/>
    </source>
</evidence>
<dbReference type="PANTHER" id="PTHR23513">
    <property type="entry name" value="INTEGRAL MEMBRANE EFFLUX PROTEIN-RELATED"/>
    <property type="match status" value="1"/>
</dbReference>
<evidence type="ECO:0000256" key="3">
    <source>
        <dbReference type="ARBA" id="ARBA00022692"/>
    </source>
</evidence>
<feature type="transmembrane region" description="Helical" evidence="6">
    <location>
        <begin position="337"/>
        <end position="356"/>
    </location>
</feature>
<feature type="transmembrane region" description="Helical" evidence="6">
    <location>
        <begin position="218"/>
        <end position="237"/>
    </location>
</feature>
<keyword evidence="2" id="KW-1003">Cell membrane</keyword>
<evidence type="ECO:0000256" key="6">
    <source>
        <dbReference type="SAM" id="Phobius"/>
    </source>
</evidence>
<reference evidence="8" key="1">
    <citation type="journal article" date="2019" name="Int. J. Syst. Evol. Microbiol.">
        <title>The Global Catalogue of Microorganisms (GCM) 10K type strain sequencing project: providing services to taxonomists for standard genome sequencing and annotation.</title>
        <authorList>
            <consortium name="The Broad Institute Genomics Platform"/>
            <consortium name="The Broad Institute Genome Sequencing Center for Infectious Disease"/>
            <person name="Wu L."/>
            <person name="Ma J."/>
        </authorList>
    </citation>
    <scope>NUCLEOTIDE SEQUENCE [LARGE SCALE GENOMIC DNA]</scope>
    <source>
        <strain evidence="8">CCM 8897</strain>
    </source>
</reference>
<keyword evidence="8" id="KW-1185">Reference proteome</keyword>
<name>A0ABW1UM21_9LACO</name>
<dbReference type="PANTHER" id="PTHR23513:SF11">
    <property type="entry name" value="STAPHYLOFERRIN A TRANSPORTER"/>
    <property type="match status" value="1"/>
</dbReference>
<proteinExistence type="predicted"/>
<organism evidence="7 8">
    <name type="scientific">Lapidilactobacillus achengensis</name>
    <dbReference type="NCBI Taxonomy" id="2486000"/>
    <lineage>
        <taxon>Bacteria</taxon>
        <taxon>Bacillati</taxon>
        <taxon>Bacillota</taxon>
        <taxon>Bacilli</taxon>
        <taxon>Lactobacillales</taxon>
        <taxon>Lactobacillaceae</taxon>
        <taxon>Lapidilactobacillus</taxon>
    </lineage>
</organism>
<dbReference type="EMBL" id="JBHSSM010000015">
    <property type="protein sequence ID" value="MFC6314989.1"/>
    <property type="molecule type" value="Genomic_DNA"/>
</dbReference>
<evidence type="ECO:0000313" key="8">
    <source>
        <dbReference type="Proteomes" id="UP001596310"/>
    </source>
</evidence>
<evidence type="ECO:0000256" key="5">
    <source>
        <dbReference type="ARBA" id="ARBA00023136"/>
    </source>
</evidence>
<dbReference type="Gene3D" id="1.20.1250.20">
    <property type="entry name" value="MFS general substrate transporter like domains"/>
    <property type="match status" value="1"/>
</dbReference>
<comment type="subcellular location">
    <subcellularLocation>
        <location evidence="1">Cell membrane</location>
        <topology evidence="1">Multi-pass membrane protein</topology>
    </subcellularLocation>
</comment>
<dbReference type="Pfam" id="PF07690">
    <property type="entry name" value="MFS_1"/>
    <property type="match status" value="1"/>
</dbReference>
<accession>A0ABW1UM21</accession>
<keyword evidence="5 6" id="KW-0472">Membrane</keyword>
<protein>
    <submittedName>
        <fullName evidence="7">MFS transporter</fullName>
    </submittedName>
</protein>
<comment type="caution">
    <text evidence="7">The sequence shown here is derived from an EMBL/GenBank/DDBJ whole genome shotgun (WGS) entry which is preliminary data.</text>
</comment>
<dbReference type="SUPFAM" id="SSF103473">
    <property type="entry name" value="MFS general substrate transporter"/>
    <property type="match status" value="1"/>
</dbReference>
<evidence type="ECO:0000256" key="1">
    <source>
        <dbReference type="ARBA" id="ARBA00004651"/>
    </source>
</evidence>
<feature type="transmembrane region" description="Helical" evidence="6">
    <location>
        <begin position="72"/>
        <end position="90"/>
    </location>
</feature>
<feature type="transmembrane region" description="Helical" evidence="6">
    <location>
        <begin position="280"/>
        <end position="298"/>
    </location>
</feature>
<feature type="transmembrane region" description="Helical" evidence="6">
    <location>
        <begin position="166"/>
        <end position="185"/>
    </location>
</feature>
<dbReference type="Proteomes" id="UP001596310">
    <property type="component" value="Unassembled WGS sequence"/>
</dbReference>
<feature type="transmembrane region" description="Helical" evidence="6">
    <location>
        <begin position="249"/>
        <end position="268"/>
    </location>
</feature>
<evidence type="ECO:0000313" key="7">
    <source>
        <dbReference type="EMBL" id="MFC6314989.1"/>
    </source>
</evidence>
<gene>
    <name evidence="7" type="ORF">ACFQHW_05320</name>
</gene>
<dbReference type="InterPro" id="IPR011701">
    <property type="entry name" value="MFS"/>
</dbReference>
<feature type="transmembrane region" description="Helical" evidence="6">
    <location>
        <begin position="368"/>
        <end position="385"/>
    </location>
</feature>
<dbReference type="InterPro" id="IPR036259">
    <property type="entry name" value="MFS_trans_sf"/>
</dbReference>
<dbReference type="CDD" id="cd06173">
    <property type="entry name" value="MFS_MefA_like"/>
    <property type="match status" value="1"/>
</dbReference>
<feature type="transmembrane region" description="Helical" evidence="6">
    <location>
        <begin position="140"/>
        <end position="160"/>
    </location>
</feature>
<evidence type="ECO:0000256" key="2">
    <source>
        <dbReference type="ARBA" id="ARBA00022475"/>
    </source>
</evidence>
<keyword evidence="3 6" id="KW-0812">Transmembrane</keyword>
<keyword evidence="4 6" id="KW-1133">Transmembrane helix</keyword>